<reference evidence="1" key="1">
    <citation type="submission" date="2021-05" db="EMBL/GenBank/DDBJ databases">
        <authorList>
            <person name="Alioto T."/>
            <person name="Alioto T."/>
            <person name="Gomez Garrido J."/>
        </authorList>
    </citation>
    <scope>NUCLEOTIDE SEQUENCE</scope>
</reference>
<dbReference type="InterPro" id="IPR012337">
    <property type="entry name" value="RNaseH-like_sf"/>
</dbReference>
<dbReference type="PANTHER" id="PTHR37162:SF1">
    <property type="entry name" value="BED-TYPE DOMAIN-CONTAINING PROTEIN"/>
    <property type="match status" value="1"/>
</dbReference>
<proteinExistence type="predicted"/>
<evidence type="ECO:0000313" key="1">
    <source>
        <dbReference type="EMBL" id="CAG6578254.1"/>
    </source>
</evidence>
<dbReference type="AlphaFoldDB" id="A0A8D8JTE7"/>
<name>A0A8D8JTE7_CULPI</name>
<dbReference type="EMBL" id="HBUE01299677">
    <property type="protein sequence ID" value="CAG6578254.1"/>
    <property type="molecule type" value="Transcribed_RNA"/>
</dbReference>
<protein>
    <submittedName>
        <fullName evidence="1">(northern house mosquito) hypothetical protein</fullName>
    </submittedName>
</protein>
<sequence>MPKFRCARTKCEAIITNVIAPYAQRLVDDEMTEVSYVTVLTDASNKGSTKMFPVLVRYFVPTEGVRIKIADFCTTKGETSEIISELIKTTAKNRNFAEKVVAFCADNCPTNFGSKQRGGQNNVFFRLKLWIPALLGIGCAAHITHSALKSACDELPIDIELVVVKIYSHFYIYTVRVEKLKNICEMEGVEYKKLLGYAKTRFLALGPAIARILELFDPLKTYFLKVKGETFLKKFFNDSMSKLWLVFVKEQAEAFKETVLSIEGENICAPDVAFQLEQLRASIILRKDENYFSPTMESEIQALHDSGEFSEKSFNAASSCFYDAASDYLLEWTDQFEDLRTLLWIGLRATPTWPNLNASMKFVSLRDKTFDVDVVSPKLFVQFGFLKNYCSGEKISEWDKQGTPTEDRWVEVFRMMMADKIPFVELGKIVQFILCLPGTSAAVERIFSLINNLWKSESSNLHVNTLRAILLVKCNLTFSCTEFHKLLKSDKDLIQQVSGHEKYAFKASSKSETN</sequence>
<dbReference type="SUPFAM" id="SSF53098">
    <property type="entry name" value="Ribonuclease H-like"/>
    <property type="match status" value="1"/>
</dbReference>
<accession>A0A8D8JTE7</accession>
<organism evidence="1">
    <name type="scientific">Culex pipiens</name>
    <name type="common">House mosquito</name>
    <dbReference type="NCBI Taxonomy" id="7175"/>
    <lineage>
        <taxon>Eukaryota</taxon>
        <taxon>Metazoa</taxon>
        <taxon>Ecdysozoa</taxon>
        <taxon>Arthropoda</taxon>
        <taxon>Hexapoda</taxon>
        <taxon>Insecta</taxon>
        <taxon>Pterygota</taxon>
        <taxon>Neoptera</taxon>
        <taxon>Endopterygota</taxon>
        <taxon>Diptera</taxon>
        <taxon>Nematocera</taxon>
        <taxon>Culicoidea</taxon>
        <taxon>Culicidae</taxon>
        <taxon>Culicinae</taxon>
        <taxon>Culicini</taxon>
        <taxon>Culex</taxon>
        <taxon>Culex</taxon>
    </lineage>
</organism>
<dbReference type="PANTHER" id="PTHR37162">
    <property type="entry name" value="HAT FAMILY DIMERISATION DOMAINCONTAINING PROTEIN-RELATED"/>
    <property type="match status" value="1"/>
</dbReference>
<dbReference type="EMBL" id="HBUE01193716">
    <property type="protein sequence ID" value="CAG6526540.1"/>
    <property type="molecule type" value="Transcribed_RNA"/>
</dbReference>